<dbReference type="AlphaFoldDB" id="A0A6B2EJC2"/>
<accession>A0A6B2EJC2</accession>
<evidence type="ECO:0000313" key="2">
    <source>
        <dbReference type="EMBL" id="NBJ63225.1"/>
    </source>
</evidence>
<protein>
    <submittedName>
        <fullName evidence="2">Uncharacterized protein</fullName>
    </submittedName>
</protein>
<keyword evidence="1" id="KW-0812">Transmembrane</keyword>
<feature type="transmembrane region" description="Helical" evidence="1">
    <location>
        <begin position="29"/>
        <end position="48"/>
    </location>
</feature>
<organism evidence="2">
    <name type="scientific">Phlebotomus kandelakii</name>
    <dbReference type="NCBI Taxonomy" id="1109342"/>
    <lineage>
        <taxon>Eukaryota</taxon>
        <taxon>Metazoa</taxon>
        <taxon>Ecdysozoa</taxon>
        <taxon>Arthropoda</taxon>
        <taxon>Hexapoda</taxon>
        <taxon>Insecta</taxon>
        <taxon>Pterygota</taxon>
        <taxon>Neoptera</taxon>
        <taxon>Endopterygota</taxon>
        <taxon>Diptera</taxon>
        <taxon>Nematocera</taxon>
        <taxon>Psychodoidea</taxon>
        <taxon>Psychodidae</taxon>
        <taxon>Phlebotomus</taxon>
        <taxon>Larroussius</taxon>
    </lineage>
</organism>
<keyword evidence="1" id="KW-0472">Membrane</keyword>
<keyword evidence="1" id="KW-1133">Transmembrane helix</keyword>
<reference evidence="2" key="1">
    <citation type="submission" date="2019-10" db="EMBL/GenBank/DDBJ databases">
        <title>Short sand fly seasons in Tbilisi, Georgia, hinder development of host immunity to saliva of the visceral leishmaniasis vector Phlebotomus kandelakii.</title>
        <authorList>
            <person name="Oliveira F."/>
            <person name="Giorgobiani E."/>
            <person name="Guimaraes-Costa A.B."/>
            <person name="Abdeladhim M."/>
            <person name="Oristian J."/>
            <person name="Tskhvaradze L."/>
            <person name="Tsertsvadze N."/>
            <person name="Zakalashvili M."/>
            <person name="Valenzuela J.G."/>
            <person name="Kamhawi S."/>
        </authorList>
    </citation>
    <scope>NUCLEOTIDE SEQUENCE</scope>
    <source>
        <strain evidence="2">Wild-capture in Tbilisi</strain>
        <tissue evidence="2">Salivary glands</tissue>
    </source>
</reference>
<dbReference type="EMBL" id="GIFK01005522">
    <property type="protein sequence ID" value="NBJ63225.1"/>
    <property type="molecule type" value="Transcribed_RNA"/>
</dbReference>
<name>A0A6B2EJC2_9DIPT</name>
<proteinExistence type="predicted"/>
<sequence length="71" mass="8371">MFIKYFSVQLCIFSKIIFPAKSCFTLHLWLIFAIGLSYKLGYYIVSYLKNKKNNTFSLILTLKIALLHHHN</sequence>
<evidence type="ECO:0000256" key="1">
    <source>
        <dbReference type="SAM" id="Phobius"/>
    </source>
</evidence>